<dbReference type="PANTHER" id="PTHR15462">
    <property type="entry name" value="SERINE PROTEASE"/>
    <property type="match status" value="1"/>
</dbReference>
<gene>
    <name evidence="2" type="ORF">NDI38_27935</name>
</gene>
<sequence length="288" mass="31049">MKSNSVQKAALLTAAISATVSSSLGFLPGTLPQAKALVVGQDNRVTPDYNWLTRPGQQRAAFGKLESQRQDGFYQSCSFAVVGPNLGLTNAHCVMDEKGHLVRSVKAYAARHGKNPNNTARSFASANVDRVWKVLHHSPSTPNDFAKDWAIIRFTTNLGNLTGSLGNEGYGDGGRSMMGRVTNYIGYPNDWPTASQLRPGDVRGSTPAQHAGCRFIGLDKGVLFHDCDTAPGTSGSNMYTRIADNHLRLMGINSSSGWLLTNGQRVNGAVPLDAFMPMLRQLRQTGGR</sequence>
<dbReference type="EC" id="3.4.21.-" evidence="2"/>
<dbReference type="SUPFAM" id="SSF50494">
    <property type="entry name" value="Trypsin-like serine proteases"/>
    <property type="match status" value="1"/>
</dbReference>
<dbReference type="EMBL" id="JAMPLM010000057">
    <property type="protein sequence ID" value="MEP1062207.1"/>
    <property type="molecule type" value="Genomic_DNA"/>
</dbReference>
<dbReference type="InterPro" id="IPR009003">
    <property type="entry name" value="Peptidase_S1_PA"/>
</dbReference>
<accession>A0ABV0KSU8</accession>
<evidence type="ECO:0000313" key="2">
    <source>
        <dbReference type="EMBL" id="MEP1062207.1"/>
    </source>
</evidence>
<dbReference type="GO" id="GO:0016787">
    <property type="term" value="F:hydrolase activity"/>
    <property type="evidence" value="ECO:0007669"/>
    <property type="project" value="UniProtKB-KW"/>
</dbReference>
<dbReference type="InterPro" id="IPR050966">
    <property type="entry name" value="Glutamyl_endopeptidase"/>
</dbReference>
<dbReference type="Gene3D" id="2.40.10.10">
    <property type="entry name" value="Trypsin-like serine proteases"/>
    <property type="match status" value="2"/>
</dbReference>
<dbReference type="PANTHER" id="PTHR15462:SF8">
    <property type="entry name" value="SERINE PROTEASE"/>
    <property type="match status" value="1"/>
</dbReference>
<reference evidence="2 3" key="1">
    <citation type="submission" date="2022-04" db="EMBL/GenBank/DDBJ databases">
        <title>Positive selection, recombination, and allopatry shape intraspecific diversity of widespread and dominant cyanobacteria.</title>
        <authorList>
            <person name="Wei J."/>
            <person name="Shu W."/>
            <person name="Hu C."/>
        </authorList>
    </citation>
    <scope>NUCLEOTIDE SEQUENCE [LARGE SCALE GENOMIC DNA]</scope>
    <source>
        <strain evidence="2 3">AS-A4</strain>
    </source>
</reference>
<proteinExistence type="predicted"/>
<organism evidence="2 3">
    <name type="scientific">Stenomitos frigidus AS-A4</name>
    <dbReference type="NCBI Taxonomy" id="2933935"/>
    <lineage>
        <taxon>Bacteria</taxon>
        <taxon>Bacillati</taxon>
        <taxon>Cyanobacteriota</taxon>
        <taxon>Cyanophyceae</taxon>
        <taxon>Leptolyngbyales</taxon>
        <taxon>Leptolyngbyaceae</taxon>
        <taxon>Stenomitos</taxon>
    </lineage>
</organism>
<dbReference type="Proteomes" id="UP001476950">
    <property type="component" value="Unassembled WGS sequence"/>
</dbReference>
<name>A0ABV0KSU8_9CYAN</name>
<evidence type="ECO:0000256" key="1">
    <source>
        <dbReference type="ARBA" id="ARBA00022729"/>
    </source>
</evidence>
<keyword evidence="2" id="KW-0378">Hydrolase</keyword>
<dbReference type="Pfam" id="PF13365">
    <property type="entry name" value="Trypsin_2"/>
    <property type="match status" value="1"/>
</dbReference>
<dbReference type="InterPro" id="IPR043504">
    <property type="entry name" value="Peptidase_S1_PA_chymotrypsin"/>
</dbReference>
<evidence type="ECO:0000313" key="3">
    <source>
        <dbReference type="Proteomes" id="UP001476950"/>
    </source>
</evidence>
<comment type="caution">
    <text evidence="2">The sequence shown here is derived from an EMBL/GenBank/DDBJ whole genome shotgun (WGS) entry which is preliminary data.</text>
</comment>
<protein>
    <submittedName>
        <fullName evidence="2">Trypsin-like serine protease</fullName>
        <ecNumber evidence="2">3.4.21.-</ecNumber>
    </submittedName>
</protein>
<dbReference type="RefSeq" id="WP_190452593.1">
    <property type="nucleotide sequence ID" value="NZ_JAMPLM010000057.1"/>
</dbReference>
<keyword evidence="1" id="KW-0732">Signal</keyword>
<keyword evidence="3" id="KW-1185">Reference proteome</keyword>